<dbReference type="Proteomes" id="UP000704712">
    <property type="component" value="Unassembled WGS sequence"/>
</dbReference>
<reference evidence="2" key="1">
    <citation type="submission" date="2020-04" db="EMBL/GenBank/DDBJ databases">
        <title>Hybrid Assembly of Korean Phytophthora infestans isolates.</title>
        <authorList>
            <person name="Prokchorchik M."/>
            <person name="Lee Y."/>
            <person name="Seo J."/>
            <person name="Cho J.-H."/>
            <person name="Park Y.-E."/>
            <person name="Jang D.-C."/>
            <person name="Im J.-S."/>
            <person name="Choi J.-G."/>
            <person name="Park H.-J."/>
            <person name="Lee G.-B."/>
            <person name="Lee Y.-G."/>
            <person name="Hong S.-Y."/>
            <person name="Cho K."/>
            <person name="Sohn K.H."/>
        </authorList>
    </citation>
    <scope>NUCLEOTIDE SEQUENCE</scope>
    <source>
        <strain evidence="2">KR_1_A1</strain>
        <strain evidence="3">KR_2_A2</strain>
    </source>
</reference>
<feature type="compositionally biased region" description="Acidic residues" evidence="1">
    <location>
        <begin position="57"/>
        <end position="67"/>
    </location>
</feature>
<feature type="compositionally biased region" description="Basic and acidic residues" evidence="1">
    <location>
        <begin position="46"/>
        <end position="56"/>
    </location>
</feature>
<organism evidence="2 4">
    <name type="scientific">Phytophthora infestans</name>
    <name type="common">Potato late blight agent</name>
    <name type="synonym">Botrytis infestans</name>
    <dbReference type="NCBI Taxonomy" id="4787"/>
    <lineage>
        <taxon>Eukaryota</taxon>
        <taxon>Sar</taxon>
        <taxon>Stramenopiles</taxon>
        <taxon>Oomycota</taxon>
        <taxon>Peronosporomycetes</taxon>
        <taxon>Peronosporales</taxon>
        <taxon>Peronosporaceae</taxon>
        <taxon>Phytophthora</taxon>
    </lineage>
</organism>
<sequence length="82" mass="9175">MLTFTNTLNPKITKVESRLSDRALVPIFADVTSSARTPRKWVDRARVNAYDPKPEPADGENEDGEASSDEKDAYLLPKSPHF</sequence>
<proteinExistence type="predicted"/>
<comment type="caution">
    <text evidence="2">The sequence shown here is derived from an EMBL/GenBank/DDBJ whole genome shotgun (WGS) entry which is preliminary data.</text>
</comment>
<keyword evidence="4" id="KW-1185">Reference proteome</keyword>
<feature type="region of interest" description="Disordered" evidence="1">
    <location>
        <begin position="46"/>
        <end position="82"/>
    </location>
</feature>
<evidence type="ECO:0000313" key="4">
    <source>
        <dbReference type="Proteomes" id="UP000602510"/>
    </source>
</evidence>
<evidence type="ECO:0000313" key="2">
    <source>
        <dbReference type="EMBL" id="KAF4039798.1"/>
    </source>
</evidence>
<evidence type="ECO:0000256" key="1">
    <source>
        <dbReference type="SAM" id="MobiDB-lite"/>
    </source>
</evidence>
<dbReference type="Proteomes" id="UP000602510">
    <property type="component" value="Unassembled WGS sequence"/>
</dbReference>
<protein>
    <submittedName>
        <fullName evidence="2">Uncharacterized protein</fullName>
    </submittedName>
</protein>
<accession>A0A833WF26</accession>
<name>A0A833WF26_PHYIN</name>
<dbReference type="EMBL" id="JAACNO010000397">
    <property type="protein sequence ID" value="KAF4147860.1"/>
    <property type="molecule type" value="Genomic_DNA"/>
</dbReference>
<dbReference type="AlphaFoldDB" id="A0A833WF26"/>
<evidence type="ECO:0000313" key="3">
    <source>
        <dbReference type="EMBL" id="KAF4147860.1"/>
    </source>
</evidence>
<dbReference type="EMBL" id="WSZM01000165">
    <property type="protein sequence ID" value="KAF4039798.1"/>
    <property type="molecule type" value="Genomic_DNA"/>
</dbReference>
<gene>
    <name evidence="2" type="ORF">GN244_ATG08012</name>
    <name evidence="3" type="ORF">GN958_ATG02926</name>
</gene>